<dbReference type="AlphaFoldDB" id="A0AAW2X6P7"/>
<dbReference type="PANTHER" id="PTHR37610">
    <property type="entry name" value="CCHC-TYPE DOMAIN-CONTAINING PROTEIN"/>
    <property type="match status" value="1"/>
</dbReference>
<accession>A0AAW2X6P7</accession>
<reference evidence="1" key="2">
    <citation type="journal article" date="2024" name="Plant">
        <title>Genomic evolution and insights into agronomic trait innovations of Sesamum species.</title>
        <authorList>
            <person name="Miao H."/>
            <person name="Wang L."/>
            <person name="Qu L."/>
            <person name="Liu H."/>
            <person name="Sun Y."/>
            <person name="Le M."/>
            <person name="Wang Q."/>
            <person name="Wei S."/>
            <person name="Zheng Y."/>
            <person name="Lin W."/>
            <person name="Duan Y."/>
            <person name="Cao H."/>
            <person name="Xiong S."/>
            <person name="Wang X."/>
            <person name="Wei L."/>
            <person name="Li C."/>
            <person name="Ma Q."/>
            <person name="Ju M."/>
            <person name="Zhao R."/>
            <person name="Li G."/>
            <person name="Mu C."/>
            <person name="Tian Q."/>
            <person name="Mei H."/>
            <person name="Zhang T."/>
            <person name="Gao T."/>
            <person name="Zhang H."/>
        </authorList>
    </citation>
    <scope>NUCLEOTIDE SEQUENCE</scope>
    <source>
        <strain evidence="1">KEN1</strain>
    </source>
</reference>
<dbReference type="EMBL" id="JACGWN010000006">
    <property type="protein sequence ID" value="KAL0447791.1"/>
    <property type="molecule type" value="Genomic_DNA"/>
</dbReference>
<reference evidence="1" key="1">
    <citation type="submission" date="2020-06" db="EMBL/GenBank/DDBJ databases">
        <authorList>
            <person name="Li T."/>
            <person name="Hu X."/>
            <person name="Zhang T."/>
            <person name="Song X."/>
            <person name="Zhang H."/>
            <person name="Dai N."/>
            <person name="Sheng W."/>
            <person name="Hou X."/>
            <person name="Wei L."/>
        </authorList>
    </citation>
    <scope>NUCLEOTIDE SEQUENCE</scope>
    <source>
        <strain evidence="1">KEN1</strain>
        <tissue evidence="1">Leaf</tissue>
    </source>
</reference>
<evidence type="ECO:0008006" key="2">
    <source>
        <dbReference type="Google" id="ProtNLM"/>
    </source>
</evidence>
<comment type="caution">
    <text evidence="1">The sequence shown here is derived from an EMBL/GenBank/DDBJ whole genome shotgun (WGS) entry which is preliminary data.</text>
</comment>
<name>A0AAW2X6P7_9LAMI</name>
<dbReference type="PANTHER" id="PTHR37610:SF40">
    <property type="entry name" value="OS01G0909600 PROTEIN"/>
    <property type="match status" value="1"/>
</dbReference>
<organism evidence="1">
    <name type="scientific">Sesamum latifolium</name>
    <dbReference type="NCBI Taxonomy" id="2727402"/>
    <lineage>
        <taxon>Eukaryota</taxon>
        <taxon>Viridiplantae</taxon>
        <taxon>Streptophyta</taxon>
        <taxon>Embryophyta</taxon>
        <taxon>Tracheophyta</taxon>
        <taxon>Spermatophyta</taxon>
        <taxon>Magnoliopsida</taxon>
        <taxon>eudicotyledons</taxon>
        <taxon>Gunneridae</taxon>
        <taxon>Pentapetalae</taxon>
        <taxon>asterids</taxon>
        <taxon>lamiids</taxon>
        <taxon>Lamiales</taxon>
        <taxon>Pedaliaceae</taxon>
        <taxon>Sesamum</taxon>
    </lineage>
</organism>
<sequence length="247" mass="27650">MAETAASSRGLDKASVSESLQLHGSDHPGMILINVCLTVSSTKVRPAVTDPSFEHWVRVDSMVTTWILNSISKDIVEGFMNTKSARRLWLDLEEHYGGCNGPQLCHIQRQITFVSQGTTDVGAYFTKLRKLLDELDVLTPTPQCTCNGCTCGASKAVADLAAYAMVVSVEKQREVHMELNETVESAAMHVKSNFRKEDRHVKSNFRKEDMRRGPVDKKVQYCDHCSKSGHIETHVLKFTEHRIGTKR</sequence>
<evidence type="ECO:0000313" key="1">
    <source>
        <dbReference type="EMBL" id="KAL0447791.1"/>
    </source>
</evidence>
<gene>
    <name evidence="1" type="ORF">Slati_1907000</name>
</gene>
<proteinExistence type="predicted"/>
<protein>
    <recommendedName>
        <fullName evidence="2">Retrotransposon gag domain-containing protein</fullName>
    </recommendedName>
</protein>
<dbReference type="Pfam" id="PF14223">
    <property type="entry name" value="Retrotran_gag_2"/>
    <property type="match status" value="1"/>
</dbReference>